<dbReference type="InterPro" id="IPR001444">
    <property type="entry name" value="Flag_bb_rod_N"/>
</dbReference>
<feature type="domain" description="Flagellar basal body rod protein N-terminal" evidence="3">
    <location>
        <begin position="5"/>
        <end position="35"/>
    </location>
</feature>
<dbReference type="AlphaFoldDB" id="A0A6I6DLS0"/>
<dbReference type="NCBIfam" id="TIGR03506">
    <property type="entry name" value="FlgEFG_subfam"/>
    <property type="match status" value="1"/>
</dbReference>
<comment type="similarity">
    <text evidence="1 2">Belongs to the flagella basal body rod proteins family.</text>
</comment>
<dbReference type="Pfam" id="PF22692">
    <property type="entry name" value="LlgE_F_G_D1"/>
    <property type="match status" value="1"/>
</dbReference>
<feature type="domain" description="Flagellar hook protein FlgE/F/G-like D1" evidence="5">
    <location>
        <begin position="97"/>
        <end position="159"/>
    </location>
</feature>
<keyword evidence="6" id="KW-0282">Flagellum</keyword>
<evidence type="ECO:0000256" key="1">
    <source>
        <dbReference type="ARBA" id="ARBA00009677"/>
    </source>
</evidence>
<evidence type="ECO:0000259" key="3">
    <source>
        <dbReference type="Pfam" id="PF00460"/>
    </source>
</evidence>
<evidence type="ECO:0000313" key="7">
    <source>
        <dbReference type="Proteomes" id="UP000426444"/>
    </source>
</evidence>
<proteinExistence type="inferred from homology"/>
<dbReference type="NCBIfam" id="TIGR02490">
    <property type="entry name" value="flgF"/>
    <property type="match status" value="1"/>
</dbReference>
<comment type="subcellular location">
    <subcellularLocation>
        <location evidence="2">Bacterial flagellum basal body</location>
    </subcellularLocation>
</comment>
<organism evidence="6 7">
    <name type="scientific">Candidatus Syntrophocurvum alkaliphilum</name>
    <dbReference type="NCBI Taxonomy" id="2293317"/>
    <lineage>
        <taxon>Bacteria</taxon>
        <taxon>Bacillati</taxon>
        <taxon>Bacillota</taxon>
        <taxon>Clostridia</taxon>
        <taxon>Eubacteriales</taxon>
        <taxon>Syntrophomonadaceae</taxon>
        <taxon>Candidatus Syntrophocurvum</taxon>
    </lineage>
</organism>
<feature type="domain" description="Flagellar basal-body/hook protein C-terminal" evidence="4">
    <location>
        <begin position="203"/>
        <end position="246"/>
    </location>
</feature>
<keyword evidence="7" id="KW-1185">Reference proteome</keyword>
<dbReference type="PROSITE" id="PS00588">
    <property type="entry name" value="FLAGELLA_BB_ROD"/>
    <property type="match status" value="1"/>
</dbReference>
<dbReference type="GO" id="GO:0030694">
    <property type="term" value="C:bacterial-type flagellum basal body, rod"/>
    <property type="evidence" value="ECO:0007669"/>
    <property type="project" value="InterPro"/>
</dbReference>
<dbReference type="InterPro" id="IPR037925">
    <property type="entry name" value="FlgE/F/G-like"/>
</dbReference>
<dbReference type="Proteomes" id="UP000426444">
    <property type="component" value="Chromosome"/>
</dbReference>
<dbReference type="InterPro" id="IPR020013">
    <property type="entry name" value="Flagellar_FlgE/F/G"/>
</dbReference>
<evidence type="ECO:0000259" key="5">
    <source>
        <dbReference type="Pfam" id="PF22692"/>
    </source>
</evidence>
<dbReference type="KEGG" id="salq:SYNTR_2146"/>
<dbReference type="SUPFAM" id="SSF117143">
    <property type="entry name" value="Flagellar hook protein flgE"/>
    <property type="match status" value="1"/>
</dbReference>
<dbReference type="InterPro" id="IPR010930">
    <property type="entry name" value="Flg_bb/hook_C_dom"/>
</dbReference>
<evidence type="ECO:0000256" key="2">
    <source>
        <dbReference type="RuleBase" id="RU362116"/>
    </source>
</evidence>
<dbReference type="InterPro" id="IPR012836">
    <property type="entry name" value="FlgF"/>
</dbReference>
<dbReference type="RefSeq" id="WP_156204491.1">
    <property type="nucleotide sequence ID" value="NZ_CP046457.1"/>
</dbReference>
<dbReference type="PANTHER" id="PTHR30435">
    <property type="entry name" value="FLAGELLAR PROTEIN"/>
    <property type="match status" value="1"/>
</dbReference>
<dbReference type="Pfam" id="PF00460">
    <property type="entry name" value="Flg_bb_rod"/>
    <property type="match status" value="1"/>
</dbReference>
<evidence type="ECO:0000259" key="4">
    <source>
        <dbReference type="Pfam" id="PF06429"/>
    </source>
</evidence>
<gene>
    <name evidence="6" type="ORF">SYNTR_2146</name>
</gene>
<sequence length="252" mass="27804">MIKGLYTSASGMMLQMKKQDVVANNIANSDTTAFKKDIATSRSFPEMLISRLEQTDQSSTKTPTVIGALGTGAVIDGVITDKTQGNLQQTDNPTDLAIKDEGYFAIDTPEGERFTRNGAFKIDGEGLLTTSQGYPVLDDFDDYIYIDGEFTIDSSGMIYVDDMELTMLKIVDFEDDQLLEKQGDVLYATEDPFMFVENPNILQGYLEGSNVNAVKEMVTLINVVRAYETNQKMVQAMDETLDTAINEVGRTG</sequence>
<keyword evidence="6" id="KW-0966">Cell projection</keyword>
<evidence type="ECO:0000313" key="6">
    <source>
        <dbReference type="EMBL" id="QGU00740.1"/>
    </source>
</evidence>
<accession>A0A6I6DLS0</accession>
<reference evidence="7" key="1">
    <citation type="journal article" date="2019" name="Microbiology">
        <title>Complete Genome Sequence of an Uncultured Bacterium of the Candidate Phylum Bipolaricaulota.</title>
        <authorList>
            <person name="Kadnikov V.V."/>
            <person name="Mardanov A.V."/>
            <person name="Beletsky A.V."/>
            <person name="Frank Y.A."/>
            <person name="Karnachuk O.V."/>
            <person name="Ravin N.V."/>
        </authorList>
    </citation>
    <scope>NUCLEOTIDE SEQUENCE [LARGE SCALE GENOMIC DNA]</scope>
</reference>
<dbReference type="PANTHER" id="PTHR30435:SF19">
    <property type="entry name" value="FLAGELLAR BASAL-BODY ROD PROTEIN FLGG"/>
    <property type="match status" value="1"/>
</dbReference>
<dbReference type="InterPro" id="IPR019776">
    <property type="entry name" value="Flagellar_basal_body_rod_CS"/>
</dbReference>
<dbReference type="GO" id="GO:0071978">
    <property type="term" value="P:bacterial-type flagellum-dependent swarming motility"/>
    <property type="evidence" value="ECO:0007669"/>
    <property type="project" value="TreeGrafter"/>
</dbReference>
<name>A0A6I6DLS0_9FIRM</name>
<dbReference type="EMBL" id="CP046457">
    <property type="protein sequence ID" value="QGU00740.1"/>
    <property type="molecule type" value="Genomic_DNA"/>
</dbReference>
<protein>
    <submittedName>
        <fullName evidence="6">Flagellar basal-body rod protein FlgF</fullName>
    </submittedName>
</protein>
<dbReference type="InterPro" id="IPR053967">
    <property type="entry name" value="LlgE_F_G-like_D1"/>
</dbReference>
<keyword evidence="6" id="KW-0969">Cilium</keyword>
<dbReference type="OrthoDB" id="9800375at2"/>
<keyword evidence="2" id="KW-0975">Bacterial flagellum</keyword>
<dbReference type="Pfam" id="PF06429">
    <property type="entry name" value="Flg_bbr_C"/>
    <property type="match status" value="1"/>
</dbReference>